<evidence type="ECO:0000256" key="3">
    <source>
        <dbReference type="ARBA" id="ARBA00022679"/>
    </source>
</evidence>
<comment type="catalytic activity">
    <reaction evidence="8">
        <text>L-seryl-[protein] + ATP = O-phospho-L-seryl-[protein] + ADP + H(+)</text>
        <dbReference type="Rhea" id="RHEA:17989"/>
        <dbReference type="Rhea" id="RHEA-COMP:9863"/>
        <dbReference type="Rhea" id="RHEA-COMP:11604"/>
        <dbReference type="ChEBI" id="CHEBI:15378"/>
        <dbReference type="ChEBI" id="CHEBI:29999"/>
        <dbReference type="ChEBI" id="CHEBI:30616"/>
        <dbReference type="ChEBI" id="CHEBI:83421"/>
        <dbReference type="ChEBI" id="CHEBI:456216"/>
        <dbReference type="EC" id="2.7.11.1"/>
    </reaction>
</comment>
<dbReference type="SUPFAM" id="SSF56112">
    <property type="entry name" value="Protein kinase-like (PK-like)"/>
    <property type="match status" value="1"/>
</dbReference>
<evidence type="ECO:0000256" key="6">
    <source>
        <dbReference type="ARBA" id="ARBA00022840"/>
    </source>
</evidence>
<accession>A0A5J4WUQ2</accession>
<name>A0A5J4WUQ2_9EUKA</name>
<gene>
    <name evidence="11" type="ORF">EZS28_005714</name>
</gene>
<dbReference type="InterPro" id="IPR008271">
    <property type="entry name" value="Ser/Thr_kinase_AS"/>
</dbReference>
<protein>
    <recommendedName>
        <fullName evidence="1">non-specific serine/threonine protein kinase</fullName>
        <ecNumber evidence="1">2.7.11.1</ecNumber>
    </recommendedName>
</protein>
<feature type="domain" description="Protein kinase" evidence="10">
    <location>
        <begin position="51"/>
        <end position="379"/>
    </location>
</feature>
<reference evidence="11 12" key="1">
    <citation type="submission" date="2019-03" db="EMBL/GenBank/DDBJ databases">
        <title>Single cell metagenomics reveals metabolic interactions within the superorganism composed of flagellate Streblomastix strix and complex community of Bacteroidetes bacteria on its surface.</title>
        <authorList>
            <person name="Treitli S.C."/>
            <person name="Kolisko M."/>
            <person name="Husnik F."/>
            <person name="Keeling P."/>
            <person name="Hampl V."/>
        </authorList>
    </citation>
    <scope>NUCLEOTIDE SEQUENCE [LARGE SCALE GENOMIC DNA]</scope>
    <source>
        <strain evidence="11">ST1C</strain>
    </source>
</reference>
<dbReference type="InterPro" id="IPR011009">
    <property type="entry name" value="Kinase-like_dom_sf"/>
</dbReference>
<keyword evidence="4" id="KW-0547">Nucleotide-binding</keyword>
<evidence type="ECO:0000256" key="9">
    <source>
        <dbReference type="SAM" id="MobiDB-lite"/>
    </source>
</evidence>
<evidence type="ECO:0000313" key="11">
    <source>
        <dbReference type="EMBL" id="KAA6398754.1"/>
    </source>
</evidence>
<feature type="region of interest" description="Disordered" evidence="9">
    <location>
        <begin position="725"/>
        <end position="744"/>
    </location>
</feature>
<dbReference type="PANTHER" id="PTHR24356">
    <property type="entry name" value="SERINE/THREONINE-PROTEIN KINASE"/>
    <property type="match status" value="1"/>
</dbReference>
<dbReference type="Gene3D" id="3.30.200.20">
    <property type="entry name" value="Phosphorylase Kinase, domain 1"/>
    <property type="match status" value="1"/>
</dbReference>
<dbReference type="Pfam" id="PF00069">
    <property type="entry name" value="Pkinase"/>
    <property type="match status" value="1"/>
</dbReference>
<dbReference type="AlphaFoldDB" id="A0A5J4WUQ2"/>
<evidence type="ECO:0000256" key="8">
    <source>
        <dbReference type="ARBA" id="ARBA00048679"/>
    </source>
</evidence>
<dbReference type="EC" id="2.7.11.1" evidence="1"/>
<dbReference type="EMBL" id="SNRW01000888">
    <property type="protein sequence ID" value="KAA6398754.1"/>
    <property type="molecule type" value="Genomic_DNA"/>
</dbReference>
<dbReference type="SMART" id="SM00220">
    <property type="entry name" value="S_TKc"/>
    <property type="match status" value="1"/>
</dbReference>
<feature type="region of interest" description="Disordered" evidence="9">
    <location>
        <begin position="694"/>
        <end position="716"/>
    </location>
</feature>
<evidence type="ECO:0000259" key="10">
    <source>
        <dbReference type="PROSITE" id="PS50011"/>
    </source>
</evidence>
<comment type="catalytic activity">
    <reaction evidence="7">
        <text>L-threonyl-[protein] + ATP = O-phospho-L-threonyl-[protein] + ADP + H(+)</text>
        <dbReference type="Rhea" id="RHEA:46608"/>
        <dbReference type="Rhea" id="RHEA-COMP:11060"/>
        <dbReference type="Rhea" id="RHEA-COMP:11605"/>
        <dbReference type="ChEBI" id="CHEBI:15378"/>
        <dbReference type="ChEBI" id="CHEBI:30013"/>
        <dbReference type="ChEBI" id="CHEBI:30616"/>
        <dbReference type="ChEBI" id="CHEBI:61977"/>
        <dbReference type="ChEBI" id="CHEBI:456216"/>
        <dbReference type="EC" id="2.7.11.1"/>
    </reaction>
</comment>
<feature type="region of interest" description="Disordered" evidence="9">
    <location>
        <begin position="648"/>
        <end position="677"/>
    </location>
</feature>
<dbReference type="GO" id="GO:0005524">
    <property type="term" value="F:ATP binding"/>
    <property type="evidence" value="ECO:0007669"/>
    <property type="project" value="UniProtKB-KW"/>
</dbReference>
<dbReference type="Proteomes" id="UP000324800">
    <property type="component" value="Unassembled WGS sequence"/>
</dbReference>
<dbReference type="InterPro" id="IPR050236">
    <property type="entry name" value="Ser_Thr_kinase_AGC"/>
</dbReference>
<feature type="region of interest" description="Disordered" evidence="9">
    <location>
        <begin position="1"/>
        <end position="44"/>
    </location>
</feature>
<dbReference type="Gene3D" id="1.10.510.10">
    <property type="entry name" value="Transferase(Phosphotransferase) domain 1"/>
    <property type="match status" value="1"/>
</dbReference>
<feature type="compositionally biased region" description="Polar residues" evidence="9">
    <location>
        <begin position="531"/>
        <end position="541"/>
    </location>
</feature>
<dbReference type="GO" id="GO:0035556">
    <property type="term" value="P:intracellular signal transduction"/>
    <property type="evidence" value="ECO:0007669"/>
    <property type="project" value="TreeGrafter"/>
</dbReference>
<organism evidence="11 12">
    <name type="scientific">Streblomastix strix</name>
    <dbReference type="NCBI Taxonomy" id="222440"/>
    <lineage>
        <taxon>Eukaryota</taxon>
        <taxon>Metamonada</taxon>
        <taxon>Preaxostyla</taxon>
        <taxon>Oxymonadida</taxon>
        <taxon>Streblomastigidae</taxon>
        <taxon>Streblomastix</taxon>
    </lineage>
</organism>
<evidence type="ECO:0000256" key="7">
    <source>
        <dbReference type="ARBA" id="ARBA00047899"/>
    </source>
</evidence>
<dbReference type="GO" id="GO:0004674">
    <property type="term" value="F:protein serine/threonine kinase activity"/>
    <property type="evidence" value="ECO:0007669"/>
    <property type="project" value="UniProtKB-KW"/>
</dbReference>
<feature type="compositionally biased region" description="Basic and acidic residues" evidence="9">
    <location>
        <begin position="703"/>
        <end position="712"/>
    </location>
</feature>
<feature type="region of interest" description="Disordered" evidence="9">
    <location>
        <begin position="247"/>
        <end position="270"/>
    </location>
</feature>
<evidence type="ECO:0000256" key="2">
    <source>
        <dbReference type="ARBA" id="ARBA00022527"/>
    </source>
</evidence>
<comment type="caution">
    <text evidence="11">The sequence shown here is derived from an EMBL/GenBank/DDBJ whole genome shotgun (WGS) entry which is preliminary data.</text>
</comment>
<feature type="region of interest" description="Disordered" evidence="9">
    <location>
        <begin position="531"/>
        <end position="551"/>
    </location>
</feature>
<evidence type="ECO:0000256" key="1">
    <source>
        <dbReference type="ARBA" id="ARBA00012513"/>
    </source>
</evidence>
<dbReference type="PANTHER" id="PTHR24356:SF1">
    <property type="entry name" value="SERINE_THREONINE-PROTEIN KINASE GREATWALL"/>
    <property type="match status" value="1"/>
</dbReference>
<evidence type="ECO:0000256" key="5">
    <source>
        <dbReference type="ARBA" id="ARBA00022777"/>
    </source>
</evidence>
<proteinExistence type="predicted"/>
<dbReference type="PROSITE" id="PS00108">
    <property type="entry name" value="PROTEIN_KINASE_ST"/>
    <property type="match status" value="1"/>
</dbReference>
<keyword evidence="3" id="KW-0808">Transferase</keyword>
<keyword evidence="6" id="KW-0067">ATP-binding</keyword>
<dbReference type="InterPro" id="IPR000719">
    <property type="entry name" value="Prot_kinase_dom"/>
</dbReference>
<keyword evidence="5 11" id="KW-0418">Kinase</keyword>
<evidence type="ECO:0000313" key="12">
    <source>
        <dbReference type="Proteomes" id="UP000324800"/>
    </source>
</evidence>
<dbReference type="PROSITE" id="PS50011">
    <property type="entry name" value="PROTEIN_KINASE_DOM"/>
    <property type="match status" value="1"/>
</dbReference>
<keyword evidence="2" id="KW-0723">Serine/threonine-protein kinase</keyword>
<evidence type="ECO:0000256" key="4">
    <source>
        <dbReference type="ARBA" id="ARBA00022741"/>
    </source>
</evidence>
<sequence length="965" mass="110563">MSAHQQQDNITEETKLMKPIQQQGGSLDIKDQPPSPMQEEQAAPPLSLADFRICKPITRGAYGRVLLVQLTKTKAHQIQDWQQKQKDMHNQLNQDKYVAPLTGVGAIDPNKFYAMKVLRRSELSESKVQKRLILEYEILQQLSKERVDYIVQLICSFQTKDNFYLVMDYQPGGDLYSLLQSFENLDESVVKQFLAEIVVAVEFLHTHNVVHCDLKPDNLLIGSDGHIRLTDFGLSFHSLFKSAAIGEEQQQEQQQEQQEQQDQQQSEQQQLGFQYSPEDIDPYQQRFQLQQINQDQNEQGFQNDELNFDEYVRQQEMSNQYIIPNSQIDAQQEINTQAISSNIIEVIKEEDEDINIINDIIEYKEEEEEDHTKQDHTQQDQEQYQLHEDNKMGSQQLTSTFPKSLIENFKDNDQNEPPKKDRLKLTIQTQGLNDTSTEIPIYDSPRDIKKQFYQDRHLSISVNSPNGNEETGDKIQNEFGIETQTQHSQHERRRSLTGTSQEFMQIQADQVPKIASKQLLVLQPSHNPSLTSRLTQQQHLAPQSKIKHDESQSLLESWLKGEATQDEAKIEKKNFGKNKRRKSLTFSVNEASSLQQTLLQQVADIKPDSSSPIVLENVKTHTHPSSIHSPKLSPLNDSINPLQINHYQEQTPIPSPDDSPINSPVDTPGDNGHHLKDFFPLSAKQQLEEALQKIQVSQTQNDEQNKQDKSDLDDVNDIQNKIQNMSKTSPRLNNVDNQQSSENKDVQLNTEIDIRAKKKLIKTKSTVSNFNSLNIHSTSSLQHREDVQTEGSESLLPKIPLIIDHKKKQKRIRAQTTEHFILRIPTQKQQETKNEVEEMISLASQSEFSQDLSDPFEGEPLVKAPSEQIKYSEKSIFSHFLKRQSSLRMSHSSSLIDSNPYEDKQSPNSQGFTVEYSPPDDSAFASPQPTPPLPLQQQDNKITFHWSICHIPSIGITKADIGSDN</sequence>
<feature type="region of interest" description="Disordered" evidence="9">
    <location>
        <begin position="891"/>
        <end position="937"/>
    </location>
</feature>